<dbReference type="SUPFAM" id="SSF48239">
    <property type="entry name" value="Terpenoid cyclases/Protein prenyltransferases"/>
    <property type="match status" value="1"/>
</dbReference>
<sequence length="251" mass="28536">MYDFDHLSTPEKLFEKNEKNNLQIKIIKYSDRLLTENANEICPEFFKKTFKSAQHADDPDWVGYGEISMSPYDTAWIAMIPSKIYKETKSSKEFSLAFPQCLLWLLNNQDMQGSWTGSGAGAIVSGLAGLLALGLFRSHSGEFFETKLNDLGITIVQFITIFKKAKNYLQKTLNEVNLDNFDMVGFELIIPYLLSALARLEEPIVFDFPESERISQKSQRKLSLVSLDEIIILAKSQLITLTHSIEVSCEK</sequence>
<dbReference type="Proteomes" id="UP000789405">
    <property type="component" value="Unassembled WGS sequence"/>
</dbReference>
<proteinExistence type="predicted"/>
<reference evidence="1" key="1">
    <citation type="submission" date="2021-06" db="EMBL/GenBank/DDBJ databases">
        <authorList>
            <person name="Kallberg Y."/>
            <person name="Tangrot J."/>
            <person name="Rosling A."/>
        </authorList>
    </citation>
    <scope>NUCLEOTIDE SEQUENCE</scope>
    <source>
        <strain evidence="1">MA453B</strain>
    </source>
</reference>
<dbReference type="GO" id="GO:0016102">
    <property type="term" value="P:diterpenoid biosynthetic process"/>
    <property type="evidence" value="ECO:0007669"/>
    <property type="project" value="TreeGrafter"/>
</dbReference>
<dbReference type="AlphaFoldDB" id="A0A9N9GJY1"/>
<name>A0A9N9GJY1_9GLOM</name>
<protein>
    <submittedName>
        <fullName evidence="1">7901_t:CDS:1</fullName>
    </submittedName>
</protein>
<evidence type="ECO:0000313" key="1">
    <source>
        <dbReference type="EMBL" id="CAG8616007.1"/>
    </source>
</evidence>
<dbReference type="Gene3D" id="1.50.10.160">
    <property type="match status" value="1"/>
</dbReference>
<keyword evidence="2" id="KW-1185">Reference proteome</keyword>
<dbReference type="GO" id="GO:0010333">
    <property type="term" value="F:terpene synthase activity"/>
    <property type="evidence" value="ECO:0007669"/>
    <property type="project" value="InterPro"/>
</dbReference>
<dbReference type="GO" id="GO:0000287">
    <property type="term" value="F:magnesium ion binding"/>
    <property type="evidence" value="ECO:0007669"/>
    <property type="project" value="TreeGrafter"/>
</dbReference>
<dbReference type="EMBL" id="CAJVPY010004317">
    <property type="protein sequence ID" value="CAG8616007.1"/>
    <property type="molecule type" value="Genomic_DNA"/>
</dbReference>
<gene>
    <name evidence="1" type="ORF">DERYTH_LOCUS8389</name>
</gene>
<dbReference type="InterPro" id="IPR050148">
    <property type="entry name" value="Terpene_synthase-like"/>
</dbReference>
<dbReference type="PANTHER" id="PTHR31739:SF25">
    <property type="entry name" value="(E,E)-GERANYLLINALOOL SYNTHASE"/>
    <property type="match status" value="1"/>
</dbReference>
<organism evidence="1 2">
    <name type="scientific">Dentiscutata erythropus</name>
    <dbReference type="NCBI Taxonomy" id="1348616"/>
    <lineage>
        <taxon>Eukaryota</taxon>
        <taxon>Fungi</taxon>
        <taxon>Fungi incertae sedis</taxon>
        <taxon>Mucoromycota</taxon>
        <taxon>Glomeromycotina</taxon>
        <taxon>Glomeromycetes</taxon>
        <taxon>Diversisporales</taxon>
        <taxon>Gigasporaceae</taxon>
        <taxon>Dentiscutata</taxon>
    </lineage>
</organism>
<evidence type="ECO:0000313" key="2">
    <source>
        <dbReference type="Proteomes" id="UP000789405"/>
    </source>
</evidence>
<dbReference type="OrthoDB" id="2343925at2759"/>
<dbReference type="PANTHER" id="PTHR31739">
    <property type="entry name" value="ENT-COPALYL DIPHOSPHATE SYNTHASE, CHLOROPLASTIC"/>
    <property type="match status" value="1"/>
</dbReference>
<accession>A0A9N9GJY1</accession>
<comment type="caution">
    <text evidence="1">The sequence shown here is derived from an EMBL/GenBank/DDBJ whole genome shotgun (WGS) entry which is preliminary data.</text>
</comment>
<dbReference type="InterPro" id="IPR008930">
    <property type="entry name" value="Terpenoid_cyclase/PrenylTrfase"/>
</dbReference>